<dbReference type="InterPro" id="IPR001650">
    <property type="entry name" value="Helicase_C-like"/>
</dbReference>
<sequence length="588" mass="65688">MEGDSNNASLNVPTVEEIRKRTEQAWKVRPCLWQIEVVQAILRRDADIISIAGTGMGKTLTFWMPLLFAPPGGLQVIVTPLNLLGEQQVAILEKYGYKGIFISSDNSTPSNWHDIESGVYNALVINPEMLMKPRGGFQRLTQNPSFRRRIISVIFDEGHCISTWSSFRHEYKEVGSLKYTLPADIPRVVTTATMTDATLDEIKRILHLQNSRLKVFHCSNDRPNIHLTIIKMKSPRNSYEDLKFVLLNETFLIFFDDISHSIEAHRALTKDLSPSDRKRIVWFNSDMSMTFKENTIKGLASGEVWGLLTTDSFGMGLDLPNIKLVVQWRATCSLTTLWQRFGRAGRDPKSEATAVFLVEKELFDDEKQKAATKRGAKQRKKSQPAKRQRTTGGPALTFISENPHEQEESNSSGTDSEDELPRTAPALAAKTGQNSKRSRQREIDADLDEFINAKQRGLPCVRVPVAKSFKNDKACEYQICGLLANVWHTHMNTLTASKHLLCDSSKPDGCPRCRLPLVSAATFTIPHTSVALPSHPSSPAEPQPSQRSYSTPWMPSTTSSTTPSTHGGKTRPSRTTAGPSSTILAARW</sequence>
<evidence type="ECO:0000259" key="8">
    <source>
        <dbReference type="PROSITE" id="PS51194"/>
    </source>
</evidence>
<dbReference type="SUPFAM" id="SSF52540">
    <property type="entry name" value="P-loop containing nucleoside triphosphate hydrolases"/>
    <property type="match status" value="1"/>
</dbReference>
<keyword evidence="10" id="KW-1185">Reference proteome</keyword>
<keyword evidence="3" id="KW-0067">ATP-binding</keyword>
<dbReference type="PANTHER" id="PTHR13710:SF154">
    <property type="entry name" value="RECQ HELICASE, PUTATIVE (AFU_ORTHOLOGUE AFUA_6G14720)-RELATED"/>
    <property type="match status" value="1"/>
</dbReference>
<evidence type="ECO:0000256" key="5">
    <source>
        <dbReference type="ARBA" id="ARBA00034808"/>
    </source>
</evidence>
<dbReference type="InterPro" id="IPR027417">
    <property type="entry name" value="P-loop_NTPase"/>
</dbReference>
<dbReference type="GO" id="GO:0016787">
    <property type="term" value="F:hydrolase activity"/>
    <property type="evidence" value="ECO:0007669"/>
    <property type="project" value="UniProtKB-KW"/>
</dbReference>
<dbReference type="PROSITE" id="PS51194">
    <property type="entry name" value="HELICASE_CTER"/>
    <property type="match status" value="1"/>
</dbReference>
<evidence type="ECO:0000256" key="2">
    <source>
        <dbReference type="ARBA" id="ARBA00022741"/>
    </source>
</evidence>
<dbReference type="GO" id="GO:0005694">
    <property type="term" value="C:chromosome"/>
    <property type="evidence" value="ECO:0007669"/>
    <property type="project" value="TreeGrafter"/>
</dbReference>
<feature type="compositionally biased region" description="Low complexity" evidence="6">
    <location>
        <begin position="548"/>
        <end position="565"/>
    </location>
</feature>
<evidence type="ECO:0000313" key="10">
    <source>
        <dbReference type="Proteomes" id="UP000521943"/>
    </source>
</evidence>
<reference evidence="9 10" key="1">
    <citation type="submission" date="2020-07" db="EMBL/GenBank/DDBJ databases">
        <title>Comparative genomics of pyrophilous fungi reveals a link between fire events and developmental genes.</title>
        <authorList>
            <consortium name="DOE Joint Genome Institute"/>
            <person name="Steindorff A.S."/>
            <person name="Carver A."/>
            <person name="Calhoun S."/>
            <person name="Stillman K."/>
            <person name="Liu H."/>
            <person name="Lipzen A."/>
            <person name="Pangilinan J."/>
            <person name="Labutti K."/>
            <person name="Bruns T.D."/>
            <person name="Grigoriev I.V."/>
        </authorList>
    </citation>
    <scope>NUCLEOTIDE SEQUENCE [LARGE SCALE GENOMIC DNA]</scope>
    <source>
        <strain evidence="9 10">CBS 144469</strain>
    </source>
</reference>
<comment type="caution">
    <text evidence="9">The sequence shown here is derived from an EMBL/GenBank/DDBJ whole genome shotgun (WGS) entry which is preliminary data.</text>
</comment>
<evidence type="ECO:0000313" key="9">
    <source>
        <dbReference type="EMBL" id="KAF6747014.1"/>
    </source>
</evidence>
<organism evidence="9 10">
    <name type="scientific">Ephemerocybe angulata</name>
    <dbReference type="NCBI Taxonomy" id="980116"/>
    <lineage>
        <taxon>Eukaryota</taxon>
        <taxon>Fungi</taxon>
        <taxon>Dikarya</taxon>
        <taxon>Basidiomycota</taxon>
        <taxon>Agaricomycotina</taxon>
        <taxon>Agaricomycetes</taxon>
        <taxon>Agaricomycetidae</taxon>
        <taxon>Agaricales</taxon>
        <taxon>Agaricineae</taxon>
        <taxon>Psathyrellaceae</taxon>
        <taxon>Ephemerocybe</taxon>
    </lineage>
</organism>
<dbReference type="Pfam" id="PF00270">
    <property type="entry name" value="DEAD"/>
    <property type="match status" value="1"/>
</dbReference>
<dbReference type="PROSITE" id="PS51192">
    <property type="entry name" value="HELICASE_ATP_BIND_1"/>
    <property type="match status" value="1"/>
</dbReference>
<dbReference type="SMART" id="SM00487">
    <property type="entry name" value="DEXDc"/>
    <property type="match status" value="1"/>
</dbReference>
<dbReference type="GO" id="GO:0009378">
    <property type="term" value="F:four-way junction helicase activity"/>
    <property type="evidence" value="ECO:0007669"/>
    <property type="project" value="TreeGrafter"/>
</dbReference>
<dbReference type="OrthoDB" id="10261556at2759"/>
<dbReference type="EC" id="5.6.2.4" evidence="5"/>
<protein>
    <recommendedName>
        <fullName evidence="5">DNA 3'-5' helicase</fullName>
        <ecNumber evidence="5">5.6.2.4</ecNumber>
    </recommendedName>
</protein>
<dbReference type="Proteomes" id="UP000521943">
    <property type="component" value="Unassembled WGS sequence"/>
</dbReference>
<dbReference type="GO" id="GO:0000724">
    <property type="term" value="P:double-strand break repair via homologous recombination"/>
    <property type="evidence" value="ECO:0007669"/>
    <property type="project" value="TreeGrafter"/>
</dbReference>
<dbReference type="EMBL" id="JACGCI010000086">
    <property type="protein sequence ID" value="KAF6747014.1"/>
    <property type="molecule type" value="Genomic_DNA"/>
</dbReference>
<keyword evidence="9" id="KW-0378">Hydrolase</keyword>
<feature type="region of interest" description="Disordered" evidence="6">
    <location>
        <begin position="367"/>
        <end position="420"/>
    </location>
</feature>
<comment type="similarity">
    <text evidence="1">Belongs to the helicase family. RecQ subfamily.</text>
</comment>
<evidence type="ECO:0000256" key="1">
    <source>
        <dbReference type="ARBA" id="ARBA00005446"/>
    </source>
</evidence>
<dbReference type="InterPro" id="IPR014001">
    <property type="entry name" value="Helicase_ATP-bd"/>
</dbReference>
<gene>
    <name evidence="9" type="ORF">DFP72DRAFT_822366</name>
</gene>
<dbReference type="GO" id="GO:0003676">
    <property type="term" value="F:nucleic acid binding"/>
    <property type="evidence" value="ECO:0007669"/>
    <property type="project" value="InterPro"/>
</dbReference>
<feature type="domain" description="Helicase C-terminal" evidence="8">
    <location>
        <begin position="241"/>
        <end position="388"/>
    </location>
</feature>
<accession>A0A8H6HHR1</accession>
<feature type="compositionally biased region" description="Basic residues" evidence="6">
    <location>
        <begin position="370"/>
        <end position="389"/>
    </location>
</feature>
<dbReference type="GO" id="GO:0005737">
    <property type="term" value="C:cytoplasm"/>
    <property type="evidence" value="ECO:0007669"/>
    <property type="project" value="TreeGrafter"/>
</dbReference>
<evidence type="ECO:0000256" key="4">
    <source>
        <dbReference type="ARBA" id="ARBA00034617"/>
    </source>
</evidence>
<dbReference type="PANTHER" id="PTHR13710">
    <property type="entry name" value="DNA HELICASE RECQ FAMILY MEMBER"/>
    <property type="match status" value="1"/>
</dbReference>
<comment type="catalytic activity">
    <reaction evidence="4">
        <text>Couples ATP hydrolysis with the unwinding of duplex DNA by translocating in the 3'-5' direction.</text>
        <dbReference type="EC" id="5.6.2.4"/>
    </reaction>
</comment>
<dbReference type="AlphaFoldDB" id="A0A8H6HHR1"/>
<evidence type="ECO:0000256" key="3">
    <source>
        <dbReference type="ARBA" id="ARBA00022840"/>
    </source>
</evidence>
<dbReference type="Gene3D" id="3.40.50.300">
    <property type="entry name" value="P-loop containing nucleotide triphosphate hydrolases"/>
    <property type="match status" value="2"/>
</dbReference>
<evidence type="ECO:0000256" key="6">
    <source>
        <dbReference type="SAM" id="MobiDB-lite"/>
    </source>
</evidence>
<dbReference type="GO" id="GO:0005524">
    <property type="term" value="F:ATP binding"/>
    <property type="evidence" value="ECO:0007669"/>
    <property type="project" value="UniProtKB-KW"/>
</dbReference>
<feature type="compositionally biased region" description="Polar residues" evidence="6">
    <location>
        <begin position="573"/>
        <end position="588"/>
    </location>
</feature>
<evidence type="ECO:0000259" key="7">
    <source>
        <dbReference type="PROSITE" id="PS51192"/>
    </source>
</evidence>
<feature type="domain" description="Helicase ATP-binding" evidence="7">
    <location>
        <begin position="39"/>
        <end position="212"/>
    </location>
</feature>
<keyword evidence="2" id="KW-0547">Nucleotide-binding</keyword>
<proteinExistence type="inferred from homology"/>
<name>A0A8H6HHR1_9AGAR</name>
<dbReference type="InterPro" id="IPR011545">
    <property type="entry name" value="DEAD/DEAH_box_helicase_dom"/>
</dbReference>
<dbReference type="GO" id="GO:0043138">
    <property type="term" value="F:3'-5' DNA helicase activity"/>
    <property type="evidence" value="ECO:0007669"/>
    <property type="project" value="UniProtKB-EC"/>
</dbReference>
<dbReference type="Pfam" id="PF00271">
    <property type="entry name" value="Helicase_C"/>
    <property type="match status" value="1"/>
</dbReference>
<feature type="region of interest" description="Disordered" evidence="6">
    <location>
        <begin position="532"/>
        <end position="588"/>
    </location>
</feature>
<dbReference type="SMART" id="SM00490">
    <property type="entry name" value="HELICc"/>
    <property type="match status" value="1"/>
</dbReference>